<dbReference type="GO" id="GO:0005085">
    <property type="term" value="F:guanyl-nucleotide exchange factor activity"/>
    <property type="evidence" value="ECO:0007669"/>
    <property type="project" value="InterPro"/>
</dbReference>
<dbReference type="InterPro" id="IPR009449">
    <property type="entry name" value="Sec2_N"/>
</dbReference>
<dbReference type="GO" id="GO:0070319">
    <property type="term" value="C:Golgi to plasma membrane transport vesicle"/>
    <property type="evidence" value="ECO:0007669"/>
    <property type="project" value="TreeGrafter"/>
</dbReference>
<accession>A0A8J2TAB5</accession>
<reference evidence="6" key="1">
    <citation type="journal article" date="2013" name="Genome Announc.">
        <title>Genome sequence of the food spoilage yeast Zygosaccharomyces bailii CLIB 213(T).</title>
        <authorList>
            <person name="Galeote V."/>
            <person name="Bigey F."/>
            <person name="Devillers H."/>
            <person name="Neuveglise C."/>
            <person name="Dequin S."/>
        </authorList>
    </citation>
    <scope>NUCLEOTIDE SEQUENCE [LARGE SCALE GENOMIC DNA]</scope>
    <source>
        <strain evidence="6">CLIB 213 / ATCC 58445 / CBS 680 / CCRC 21525 / NBRC 1098 / NCYC 1416 / NRRL Y-2227</strain>
    </source>
</reference>
<feature type="compositionally biased region" description="Basic and acidic residues" evidence="3">
    <location>
        <begin position="664"/>
        <end position="680"/>
    </location>
</feature>
<feature type="domain" description="GDP/GTP exchange factor Sec2 N-terminal" evidence="4">
    <location>
        <begin position="31"/>
        <end position="164"/>
    </location>
</feature>
<feature type="coiled-coil region" evidence="2">
    <location>
        <begin position="24"/>
        <end position="117"/>
    </location>
</feature>
<dbReference type="PANTHER" id="PTHR14430">
    <property type="entry name" value="RABIN3-RELATED"/>
    <property type="match status" value="1"/>
</dbReference>
<dbReference type="GO" id="GO:0006887">
    <property type="term" value="P:exocytosis"/>
    <property type="evidence" value="ECO:0007669"/>
    <property type="project" value="TreeGrafter"/>
</dbReference>
<dbReference type="InterPro" id="IPR040351">
    <property type="entry name" value="RAB3IL/RAB3IP/Sec2"/>
</dbReference>
<organism evidence="5 6">
    <name type="scientific">Zygosaccharomyces bailii (strain CLIB 213 / ATCC 58445 / CBS 680 / BCRC 21525 / NBRC 1098 / NCYC 1416 / NRRL Y-2227)</name>
    <dbReference type="NCBI Taxonomy" id="1333698"/>
    <lineage>
        <taxon>Eukaryota</taxon>
        <taxon>Fungi</taxon>
        <taxon>Dikarya</taxon>
        <taxon>Ascomycota</taxon>
        <taxon>Saccharomycotina</taxon>
        <taxon>Saccharomycetes</taxon>
        <taxon>Saccharomycetales</taxon>
        <taxon>Saccharomycetaceae</taxon>
        <taxon>Zygosaccharomyces</taxon>
    </lineage>
</organism>
<evidence type="ECO:0000256" key="1">
    <source>
        <dbReference type="ARBA" id="ARBA00023054"/>
    </source>
</evidence>
<evidence type="ECO:0000256" key="3">
    <source>
        <dbReference type="SAM" id="MobiDB-lite"/>
    </source>
</evidence>
<dbReference type="EMBL" id="HG316467">
    <property type="protein sequence ID" value="CDF91781.1"/>
    <property type="molecule type" value="Genomic_DNA"/>
</dbReference>
<dbReference type="Proteomes" id="UP000019375">
    <property type="component" value="Unassembled WGS sequence"/>
</dbReference>
<gene>
    <name evidence="5" type="ORF">BN860_00958g</name>
</gene>
<feature type="region of interest" description="Disordered" evidence="3">
    <location>
        <begin position="537"/>
        <end position="634"/>
    </location>
</feature>
<evidence type="ECO:0000259" key="4">
    <source>
        <dbReference type="Pfam" id="PF06428"/>
    </source>
</evidence>
<feature type="compositionally biased region" description="Polar residues" evidence="3">
    <location>
        <begin position="681"/>
        <end position="692"/>
    </location>
</feature>
<dbReference type="GO" id="GO:0051286">
    <property type="term" value="C:cell tip"/>
    <property type="evidence" value="ECO:0007669"/>
    <property type="project" value="TreeGrafter"/>
</dbReference>
<feature type="compositionally biased region" description="Acidic residues" evidence="3">
    <location>
        <begin position="734"/>
        <end position="743"/>
    </location>
</feature>
<proteinExistence type="predicted"/>
<evidence type="ECO:0000313" key="5">
    <source>
        <dbReference type="EMBL" id="CDF91781.1"/>
    </source>
</evidence>
<feature type="compositionally biased region" description="Polar residues" evidence="3">
    <location>
        <begin position="610"/>
        <end position="619"/>
    </location>
</feature>
<keyword evidence="1 2" id="KW-0175">Coiled coil</keyword>
<dbReference type="Pfam" id="PF06428">
    <property type="entry name" value="Sec2p"/>
    <property type="match status" value="1"/>
</dbReference>
<dbReference type="PANTHER" id="PTHR14430:SF0">
    <property type="entry name" value="SEC2P DOMAIN-CONTAINING PROTEIN"/>
    <property type="match status" value="1"/>
</dbReference>
<protein>
    <submittedName>
        <fullName evidence="5">ZYBA0S14-00958g1_1</fullName>
    </submittedName>
</protein>
<dbReference type="CDD" id="cd21044">
    <property type="entry name" value="Rab11BD_RAB3IP_like"/>
    <property type="match status" value="1"/>
</dbReference>
<sequence length="743" mass="82353">MAEQLDVEESKRVSTQIMTLSTQLIESIEKQSTLEKELNQANRAMESQTAAFEEHQQITKRLELLEKVVAEKNEGLKSLKEELRKEREAKAAAEANVDKLNREVEDLTASLFDEANNMVADARKASHALEIKNAKLVEQLQERDTLLETLNLQLRHLKKVIQNLDDNSAASEQVKALANASDSASLTASLSKTFSPNFGHHTELPLGPIFSPNITSVRYDLGLYNEFLKFIALLPTCQDIKDTSSESKLLRRLINDEIQPILKLENASGLGWIVKRTLVNLMMEGLVVVEPISGLNEKHQYGYGSPSLNQQNKNDLKDTSSEVHSITAKNIHLFNYPSDSPPVAVREKCAICAESRDDLVEHARLHLLKTQTRADDGTLTVTNTFPLCKYCVLKVRQTCEIFAFLRSLKLGAWKLEKVSLTGIDKGESREFSEVSSLSNNEDALKNVKDNKKESWNAHRMSFISSMGSLNKITTVTPEVPVSQSGAPTTNIQRAWVQLCRLRSMLHWTHIGIWNVEDSISSRIGPFAGDESDDELVKLDTRQSKSSSDQPSVIKQTLADQTPVLEEGSPSFKDRQNSEGDTFDFETNAEGQTVVTLLPGERGSVNDEENSSSIGRSNKSAPDEEKDINLDSNIPKDIDIPKLAETSSKDLMANLDRLGEQLKVESGKQDVSKDEMVKAKESNGTGTMTSEAASASLKGDSGSMSPRNDCIKSGKHRSIKSFIHSDTESASNTDDQFDDAQESQ</sequence>
<evidence type="ECO:0000256" key="2">
    <source>
        <dbReference type="SAM" id="Coils"/>
    </source>
</evidence>
<dbReference type="Gene3D" id="6.10.140.910">
    <property type="match status" value="1"/>
</dbReference>
<name>A0A8J2TAB5_ZYGB2</name>
<feature type="region of interest" description="Disordered" evidence="3">
    <location>
        <begin position="664"/>
        <end position="743"/>
    </location>
</feature>
<dbReference type="Pfam" id="PF25555">
    <property type="entry name" value="RAB3A-like_C"/>
    <property type="match status" value="1"/>
</dbReference>
<keyword evidence="6" id="KW-1185">Reference proteome</keyword>
<dbReference type="OrthoDB" id="1748564at2759"/>
<dbReference type="SUPFAM" id="SSF144284">
    <property type="entry name" value="Sec2 N-terminal region"/>
    <property type="match status" value="1"/>
</dbReference>
<feature type="compositionally biased region" description="Basic and acidic residues" evidence="3">
    <location>
        <begin position="620"/>
        <end position="634"/>
    </location>
</feature>
<evidence type="ECO:0000313" key="6">
    <source>
        <dbReference type="Proteomes" id="UP000019375"/>
    </source>
</evidence>
<feature type="compositionally biased region" description="Polar residues" evidence="3">
    <location>
        <begin position="543"/>
        <end position="559"/>
    </location>
</feature>
<dbReference type="AlphaFoldDB" id="A0A8J2TAB5"/>